<dbReference type="SUPFAM" id="SSF52047">
    <property type="entry name" value="RNI-like"/>
    <property type="match status" value="2"/>
</dbReference>
<name>A0A9D3PV13_MEGAT</name>
<dbReference type="InterPro" id="IPR032675">
    <property type="entry name" value="LRR_dom_sf"/>
</dbReference>
<dbReference type="GO" id="GO:0005737">
    <property type="term" value="C:cytoplasm"/>
    <property type="evidence" value="ECO:0007669"/>
    <property type="project" value="TreeGrafter"/>
</dbReference>
<comment type="caution">
    <text evidence="4">The sequence shown here is derived from an EMBL/GenBank/DDBJ whole genome shotgun (WGS) entry which is preliminary data.</text>
</comment>
<feature type="compositionally biased region" description="Low complexity" evidence="2">
    <location>
        <begin position="240"/>
        <end position="249"/>
    </location>
</feature>
<feature type="region of interest" description="Disordered" evidence="2">
    <location>
        <begin position="224"/>
        <end position="284"/>
    </location>
</feature>
<dbReference type="EMBL" id="JAFDVH010000011">
    <property type="protein sequence ID" value="KAG7468614.1"/>
    <property type="molecule type" value="Genomic_DNA"/>
</dbReference>
<dbReference type="InterPro" id="IPR050648">
    <property type="entry name" value="F-box_LRR-repeat"/>
</dbReference>
<evidence type="ECO:0000313" key="5">
    <source>
        <dbReference type="Proteomes" id="UP001046870"/>
    </source>
</evidence>
<organism evidence="4 5">
    <name type="scientific">Megalops atlanticus</name>
    <name type="common">Tarpon</name>
    <name type="synonym">Clupea gigantea</name>
    <dbReference type="NCBI Taxonomy" id="7932"/>
    <lineage>
        <taxon>Eukaryota</taxon>
        <taxon>Metazoa</taxon>
        <taxon>Chordata</taxon>
        <taxon>Craniata</taxon>
        <taxon>Vertebrata</taxon>
        <taxon>Euteleostomi</taxon>
        <taxon>Actinopterygii</taxon>
        <taxon>Neopterygii</taxon>
        <taxon>Teleostei</taxon>
        <taxon>Elopiformes</taxon>
        <taxon>Megalopidae</taxon>
        <taxon>Megalops</taxon>
    </lineage>
</organism>
<sequence>METPDLPVEIITYILSFLQVADRKEASLVCRSWYIASQDNQFQKNLTFKFPASSSALEVIRGLGRHPRCGVVISHLDGSAASREVLLAVGACLGPRLESLSLPASSVTESSLLGLLPRLTALRRLDLHRLDSLFMSGAFLSREESRRQVRAALAHLEELDLSDLRYLSDLTFTRLTGCTPRLRRLPGRLPHRLRVRPVPGVPGGGAGVLRPAVPADPAGAAAGAGRVAAGAGPEPHQRHAGVAALAGPGARPPPGGAAAAGVQGADGPGGRGPVQAPARSAHPGPQRLLRAHQQGGLAVASGLRHLRHLYLSQLWRVTDSGLLELGQLQELQTLDLSECVHVSGAELVKGLSSPRGGARLVSLNFRNCTYIKDLTMFSLAQLLGPSLRVLDLTSCLYLTDLSVRAIATYLPALVVLRLGRCKEITDWGLLGMVEPNKEFNPDIEMEDKGPSFTRTFGNMGFFQPPPLPFEEKPRLVTEEDLGTFRGQEGASLLALKGLQELDLSACCKLTDSSITQVVRFPDLQKLSLSMVPEIGDESLASLAWHCRSLSSLALCRCPRLTDQGVARAAPHLRRLQHLHLACCERITDRSLAVLAQHCRRLRTLDISMCKDITMAAVELLQSQLPFLENVHCRFSGGADLTFAL</sequence>
<dbReference type="PROSITE" id="PS50181">
    <property type="entry name" value="FBOX"/>
    <property type="match status" value="1"/>
</dbReference>
<evidence type="ECO:0000256" key="2">
    <source>
        <dbReference type="SAM" id="MobiDB-lite"/>
    </source>
</evidence>
<dbReference type="Gene3D" id="3.80.10.10">
    <property type="entry name" value="Ribonuclease Inhibitor"/>
    <property type="match status" value="4"/>
</dbReference>
<dbReference type="SMART" id="SM00256">
    <property type="entry name" value="FBOX"/>
    <property type="match status" value="1"/>
</dbReference>
<feature type="compositionally biased region" description="Low complexity" evidence="2">
    <location>
        <begin position="224"/>
        <end position="233"/>
    </location>
</feature>
<accession>A0A9D3PV13</accession>
<keyword evidence="5" id="KW-1185">Reference proteome</keyword>
<evidence type="ECO:0000259" key="3">
    <source>
        <dbReference type="PROSITE" id="PS50181"/>
    </source>
</evidence>
<dbReference type="Pfam" id="PF25372">
    <property type="entry name" value="DUF7885"/>
    <property type="match status" value="1"/>
</dbReference>
<dbReference type="FunFam" id="3.80.10.10:FF:000647">
    <property type="entry name" value="Leucine-rich repeat-containing 29"/>
    <property type="match status" value="1"/>
</dbReference>
<gene>
    <name evidence="4" type="ORF">MATL_G00144990</name>
</gene>
<dbReference type="InterPro" id="IPR057207">
    <property type="entry name" value="FBXL15_LRR"/>
</dbReference>
<dbReference type="InterPro" id="IPR006553">
    <property type="entry name" value="Leu-rich_rpt_Cys-con_subtyp"/>
</dbReference>
<keyword evidence="1" id="KW-0833">Ubl conjugation pathway</keyword>
<reference evidence="4" key="1">
    <citation type="submission" date="2021-01" db="EMBL/GenBank/DDBJ databases">
        <authorList>
            <person name="Zahm M."/>
            <person name="Roques C."/>
            <person name="Cabau C."/>
            <person name="Klopp C."/>
            <person name="Donnadieu C."/>
            <person name="Jouanno E."/>
            <person name="Lampietro C."/>
            <person name="Louis A."/>
            <person name="Herpin A."/>
            <person name="Echchiki A."/>
            <person name="Berthelot C."/>
            <person name="Parey E."/>
            <person name="Roest-Crollius H."/>
            <person name="Braasch I."/>
            <person name="Postlethwait J."/>
            <person name="Bobe J."/>
            <person name="Montfort J."/>
            <person name="Bouchez O."/>
            <person name="Begum T."/>
            <person name="Mejri S."/>
            <person name="Adams A."/>
            <person name="Chen W.-J."/>
            <person name="Guiguen Y."/>
        </authorList>
    </citation>
    <scope>NUCLEOTIDE SEQUENCE</scope>
    <source>
        <strain evidence="4">YG-15Mar2019-1</strain>
        <tissue evidence="4">Brain</tissue>
    </source>
</reference>
<dbReference type="AlphaFoldDB" id="A0A9D3PV13"/>
<proteinExistence type="predicted"/>
<evidence type="ECO:0000313" key="4">
    <source>
        <dbReference type="EMBL" id="KAG7468614.1"/>
    </source>
</evidence>
<dbReference type="OrthoDB" id="27842at2759"/>
<dbReference type="InterPro" id="IPR001810">
    <property type="entry name" value="F-box_dom"/>
</dbReference>
<feature type="domain" description="F-box" evidence="3">
    <location>
        <begin position="1"/>
        <end position="45"/>
    </location>
</feature>
<dbReference type="PANTHER" id="PTHR13382">
    <property type="entry name" value="MITOCHONDRIAL ATP SYNTHASE COUPLING FACTOR B"/>
    <property type="match status" value="1"/>
</dbReference>
<evidence type="ECO:0000256" key="1">
    <source>
        <dbReference type="ARBA" id="ARBA00022786"/>
    </source>
</evidence>
<dbReference type="FunFam" id="3.80.10.10:FF:001330">
    <property type="entry name" value="Leucine-rich repeat-containing 29"/>
    <property type="match status" value="1"/>
</dbReference>
<protein>
    <recommendedName>
        <fullName evidence="3">F-box domain-containing protein</fullName>
    </recommendedName>
</protein>
<dbReference type="InterPro" id="IPR036047">
    <property type="entry name" value="F-box-like_dom_sf"/>
</dbReference>
<dbReference type="Pfam" id="PF12937">
    <property type="entry name" value="F-box-like"/>
    <property type="match status" value="1"/>
</dbReference>
<dbReference type="Proteomes" id="UP001046870">
    <property type="component" value="Chromosome 11"/>
</dbReference>
<dbReference type="SUPFAM" id="SSF81383">
    <property type="entry name" value="F-box domain"/>
    <property type="match status" value="1"/>
</dbReference>
<dbReference type="SMART" id="SM00367">
    <property type="entry name" value="LRR_CC"/>
    <property type="match status" value="11"/>
</dbReference>